<reference evidence="8 9" key="1">
    <citation type="submission" date="2020-08" db="EMBL/GenBank/DDBJ databases">
        <title>Genomic Encyclopedia of Type Strains, Phase IV (KMG-IV): sequencing the most valuable type-strain genomes for metagenomic binning, comparative biology and taxonomic classification.</title>
        <authorList>
            <person name="Goeker M."/>
        </authorList>
    </citation>
    <scope>NUCLEOTIDE SEQUENCE [LARGE SCALE GENOMIC DNA]</scope>
    <source>
        <strain evidence="8 9">DSM 45615</strain>
    </source>
</reference>
<feature type="domain" description="HTH tetR-type" evidence="7">
    <location>
        <begin position="27"/>
        <end position="87"/>
    </location>
</feature>
<evidence type="ECO:0000259" key="7">
    <source>
        <dbReference type="PROSITE" id="PS50977"/>
    </source>
</evidence>
<dbReference type="SUPFAM" id="SSF48498">
    <property type="entry name" value="Tetracyclin repressor-like, C-terminal domain"/>
    <property type="match status" value="1"/>
</dbReference>
<dbReference type="PANTHER" id="PTHR30055">
    <property type="entry name" value="HTH-TYPE TRANSCRIPTIONAL REGULATOR RUTR"/>
    <property type="match status" value="1"/>
</dbReference>
<dbReference type="AlphaFoldDB" id="A0A840PC68"/>
<feature type="DNA-binding region" description="H-T-H motif" evidence="5">
    <location>
        <begin position="50"/>
        <end position="69"/>
    </location>
</feature>
<comment type="caution">
    <text evidence="8">The sequence shown here is derived from an EMBL/GenBank/DDBJ whole genome shotgun (WGS) entry which is preliminary data.</text>
</comment>
<dbReference type="Pfam" id="PF00440">
    <property type="entry name" value="TetR_N"/>
    <property type="match status" value="1"/>
</dbReference>
<organism evidence="8 9">
    <name type="scientific">Thermocatellispora tengchongensis</name>
    <dbReference type="NCBI Taxonomy" id="1073253"/>
    <lineage>
        <taxon>Bacteria</taxon>
        <taxon>Bacillati</taxon>
        <taxon>Actinomycetota</taxon>
        <taxon>Actinomycetes</taxon>
        <taxon>Streptosporangiales</taxon>
        <taxon>Streptosporangiaceae</taxon>
        <taxon>Thermocatellispora</taxon>
    </lineage>
</organism>
<dbReference type="SUPFAM" id="SSF46689">
    <property type="entry name" value="Homeodomain-like"/>
    <property type="match status" value="1"/>
</dbReference>
<feature type="region of interest" description="Disordered" evidence="6">
    <location>
        <begin position="1"/>
        <end position="26"/>
    </location>
</feature>
<dbReference type="RefSeq" id="WP_185052464.1">
    <property type="nucleotide sequence ID" value="NZ_BAABIX010000002.1"/>
</dbReference>
<evidence type="ECO:0000256" key="1">
    <source>
        <dbReference type="ARBA" id="ARBA00022491"/>
    </source>
</evidence>
<feature type="compositionally biased region" description="Basic and acidic residues" evidence="6">
    <location>
        <begin position="1"/>
        <end position="24"/>
    </location>
</feature>
<evidence type="ECO:0000256" key="4">
    <source>
        <dbReference type="ARBA" id="ARBA00023163"/>
    </source>
</evidence>
<dbReference type="InterPro" id="IPR003012">
    <property type="entry name" value="Tet_transcr_reg_TetR"/>
</dbReference>
<dbReference type="Gene3D" id="1.10.10.60">
    <property type="entry name" value="Homeodomain-like"/>
    <property type="match status" value="1"/>
</dbReference>
<dbReference type="InterPro" id="IPR001647">
    <property type="entry name" value="HTH_TetR"/>
</dbReference>
<evidence type="ECO:0000256" key="5">
    <source>
        <dbReference type="PROSITE-ProRule" id="PRU00335"/>
    </source>
</evidence>
<dbReference type="PRINTS" id="PR00400">
    <property type="entry name" value="TETREPRESSOR"/>
</dbReference>
<dbReference type="Proteomes" id="UP000578449">
    <property type="component" value="Unassembled WGS sequence"/>
</dbReference>
<dbReference type="Pfam" id="PF02909">
    <property type="entry name" value="TetR_C_1"/>
    <property type="match status" value="1"/>
</dbReference>
<keyword evidence="2" id="KW-0805">Transcription regulation</keyword>
<keyword evidence="3 5" id="KW-0238">DNA-binding</keyword>
<protein>
    <submittedName>
        <fullName evidence="8">AcrR family transcriptional regulator</fullName>
    </submittedName>
</protein>
<dbReference type="Gene3D" id="1.10.357.10">
    <property type="entry name" value="Tetracycline Repressor, domain 2"/>
    <property type="match status" value="1"/>
</dbReference>
<dbReference type="GO" id="GO:0046677">
    <property type="term" value="P:response to antibiotic"/>
    <property type="evidence" value="ECO:0007669"/>
    <property type="project" value="InterPro"/>
</dbReference>
<keyword evidence="9" id="KW-1185">Reference proteome</keyword>
<evidence type="ECO:0000256" key="6">
    <source>
        <dbReference type="SAM" id="MobiDB-lite"/>
    </source>
</evidence>
<dbReference type="PROSITE" id="PS50977">
    <property type="entry name" value="HTH_TETR_2"/>
    <property type="match status" value="1"/>
</dbReference>
<accession>A0A840PC68</accession>
<keyword evidence="4" id="KW-0804">Transcription</keyword>
<dbReference type="GO" id="GO:0000976">
    <property type="term" value="F:transcription cis-regulatory region binding"/>
    <property type="evidence" value="ECO:0007669"/>
    <property type="project" value="TreeGrafter"/>
</dbReference>
<name>A0A840PC68_9ACTN</name>
<evidence type="ECO:0000313" key="8">
    <source>
        <dbReference type="EMBL" id="MBB5135523.1"/>
    </source>
</evidence>
<dbReference type="GO" id="GO:0003700">
    <property type="term" value="F:DNA-binding transcription factor activity"/>
    <property type="evidence" value="ECO:0007669"/>
    <property type="project" value="TreeGrafter"/>
</dbReference>
<dbReference type="EMBL" id="JACHGN010000011">
    <property type="protein sequence ID" value="MBB5135523.1"/>
    <property type="molecule type" value="Genomic_DNA"/>
</dbReference>
<dbReference type="InterPro" id="IPR004111">
    <property type="entry name" value="Repressor_TetR_C"/>
</dbReference>
<sequence>MTRGKAGDPDHGIELLWRPREPEPRPGLSLDRIVRTAIDLADAEGLASLSMRKIANRLGFTTMSLYRHVPGRDQLVDLMVDEVLGAPSDGDTDETTPRGWRDRLERHARQGWATRRRHPWLAEVRGTRHLPGPNAVAQYDLMLGALTGTALTPAEVIAVVDLVGRFIDAEALHLLETRREEQRSGVTENEWWGARHTLYDRLDRYPAISHLWSAGGWDSPEDSFEFGLRRLLDGIEVLINRRDETRYEMRAETRACEECGRPLAPSPSGRPRVYCSPACRQRAYRKRA</sequence>
<evidence type="ECO:0000313" key="9">
    <source>
        <dbReference type="Proteomes" id="UP000578449"/>
    </source>
</evidence>
<dbReference type="PANTHER" id="PTHR30055:SF151">
    <property type="entry name" value="TRANSCRIPTIONAL REGULATORY PROTEIN"/>
    <property type="match status" value="1"/>
</dbReference>
<dbReference type="InterPro" id="IPR036271">
    <property type="entry name" value="Tet_transcr_reg_TetR-rel_C_sf"/>
</dbReference>
<gene>
    <name evidence="8" type="ORF">HNP84_005267</name>
</gene>
<evidence type="ECO:0000256" key="2">
    <source>
        <dbReference type="ARBA" id="ARBA00023015"/>
    </source>
</evidence>
<keyword evidence="1" id="KW-0678">Repressor</keyword>
<evidence type="ECO:0000256" key="3">
    <source>
        <dbReference type="ARBA" id="ARBA00023125"/>
    </source>
</evidence>
<dbReference type="InterPro" id="IPR009057">
    <property type="entry name" value="Homeodomain-like_sf"/>
</dbReference>
<dbReference type="InterPro" id="IPR050109">
    <property type="entry name" value="HTH-type_TetR-like_transc_reg"/>
</dbReference>
<proteinExistence type="predicted"/>
<dbReference type="GO" id="GO:0045892">
    <property type="term" value="P:negative regulation of DNA-templated transcription"/>
    <property type="evidence" value="ECO:0007669"/>
    <property type="project" value="InterPro"/>
</dbReference>